<proteinExistence type="predicted"/>
<dbReference type="EMBL" id="VSWC01000092">
    <property type="protein sequence ID" value="KAA1091382.1"/>
    <property type="molecule type" value="Genomic_DNA"/>
</dbReference>
<feature type="region of interest" description="Disordered" evidence="1">
    <location>
        <begin position="1"/>
        <end position="58"/>
    </location>
</feature>
<evidence type="ECO:0000313" key="2">
    <source>
        <dbReference type="EMBL" id="KAA1091382.1"/>
    </source>
</evidence>
<organism evidence="2 3">
    <name type="scientific">Puccinia graminis f. sp. tritici</name>
    <dbReference type="NCBI Taxonomy" id="56615"/>
    <lineage>
        <taxon>Eukaryota</taxon>
        <taxon>Fungi</taxon>
        <taxon>Dikarya</taxon>
        <taxon>Basidiomycota</taxon>
        <taxon>Pucciniomycotina</taxon>
        <taxon>Pucciniomycetes</taxon>
        <taxon>Pucciniales</taxon>
        <taxon>Pucciniaceae</taxon>
        <taxon>Puccinia</taxon>
    </lineage>
</organism>
<evidence type="ECO:0000313" key="3">
    <source>
        <dbReference type="Proteomes" id="UP000324748"/>
    </source>
</evidence>
<dbReference type="AlphaFoldDB" id="A0A5B0NRU6"/>
<name>A0A5B0NRU6_PUCGR</name>
<sequence length="58" mass="6641">MSRLKITRTSNRNNKHLKSCSQQQNQKLSSSLHHQADEPLKIDQSQPHNVLSDSCMVL</sequence>
<feature type="compositionally biased region" description="Polar residues" evidence="1">
    <location>
        <begin position="43"/>
        <end position="52"/>
    </location>
</feature>
<protein>
    <submittedName>
        <fullName evidence="2">Uncharacterized protein</fullName>
    </submittedName>
</protein>
<dbReference type="Proteomes" id="UP000324748">
    <property type="component" value="Unassembled WGS sequence"/>
</dbReference>
<reference evidence="2 3" key="1">
    <citation type="submission" date="2019-05" db="EMBL/GenBank/DDBJ databases">
        <title>Emergence of the Ug99 lineage of the wheat stem rust pathogen through somatic hybridization.</title>
        <authorList>
            <person name="Li F."/>
            <person name="Upadhyaya N.M."/>
            <person name="Sperschneider J."/>
            <person name="Matny O."/>
            <person name="Nguyen-Phuc H."/>
            <person name="Mago R."/>
            <person name="Raley C."/>
            <person name="Miller M.E."/>
            <person name="Silverstein K.A.T."/>
            <person name="Henningsen E."/>
            <person name="Hirsch C.D."/>
            <person name="Visser B."/>
            <person name="Pretorius Z.A."/>
            <person name="Steffenson B.J."/>
            <person name="Schwessinger B."/>
            <person name="Dodds P.N."/>
            <person name="Figueroa M."/>
        </authorList>
    </citation>
    <scope>NUCLEOTIDE SEQUENCE [LARGE SCALE GENOMIC DNA]</scope>
    <source>
        <strain evidence="2">21-0</strain>
    </source>
</reference>
<comment type="caution">
    <text evidence="2">The sequence shown here is derived from an EMBL/GenBank/DDBJ whole genome shotgun (WGS) entry which is preliminary data.</text>
</comment>
<feature type="compositionally biased region" description="Low complexity" evidence="1">
    <location>
        <begin position="19"/>
        <end position="33"/>
    </location>
</feature>
<gene>
    <name evidence="2" type="ORF">PGT21_032449</name>
</gene>
<accession>A0A5B0NRU6</accession>
<keyword evidence="3" id="KW-1185">Reference proteome</keyword>
<evidence type="ECO:0000256" key="1">
    <source>
        <dbReference type="SAM" id="MobiDB-lite"/>
    </source>
</evidence>